<proteinExistence type="predicted"/>
<dbReference type="EMBL" id="WXWW01000191">
    <property type="protein sequence ID" value="NAW66072.1"/>
    <property type="molecule type" value="Genomic_DNA"/>
</dbReference>
<organism evidence="1 2">
    <name type="scientific">Photobacterium halotolerans</name>
    <dbReference type="NCBI Taxonomy" id="265726"/>
    <lineage>
        <taxon>Bacteria</taxon>
        <taxon>Pseudomonadati</taxon>
        <taxon>Pseudomonadota</taxon>
        <taxon>Gammaproteobacteria</taxon>
        <taxon>Vibrionales</taxon>
        <taxon>Vibrionaceae</taxon>
        <taxon>Photobacterium</taxon>
    </lineage>
</organism>
<accession>A0A7X4WC53</accession>
<name>A0A7X4WC53_9GAMM</name>
<dbReference type="Proteomes" id="UP000465712">
    <property type="component" value="Unassembled WGS sequence"/>
</dbReference>
<reference evidence="1 2" key="1">
    <citation type="submission" date="2017-05" db="EMBL/GenBank/DDBJ databases">
        <title>High clonality and local adaptation shapes Vibrionaceae linages within an endangered oasis.</title>
        <authorList>
            <person name="Vazquez-Rosas-Landa M."/>
        </authorList>
    </citation>
    <scope>NUCLEOTIDE SEQUENCE [LARGE SCALE GENOMIC DNA]</scope>
    <source>
        <strain evidence="1 2">P46_P4S1P180</strain>
    </source>
</reference>
<gene>
    <name evidence="1" type="ORF">CAG72_12680</name>
</gene>
<protein>
    <submittedName>
        <fullName evidence="1">Uncharacterized protein</fullName>
    </submittedName>
</protein>
<sequence>MAAQKLTKARLIQILLLLAVLIAAFVWRTITYTSDNKAEEAPRPCANSVEKCTEKDVK</sequence>
<evidence type="ECO:0000313" key="2">
    <source>
        <dbReference type="Proteomes" id="UP000465712"/>
    </source>
</evidence>
<dbReference type="AlphaFoldDB" id="A0A7X4WC53"/>
<comment type="caution">
    <text evidence="1">The sequence shown here is derived from an EMBL/GenBank/DDBJ whole genome shotgun (WGS) entry which is preliminary data.</text>
</comment>
<evidence type="ECO:0000313" key="1">
    <source>
        <dbReference type="EMBL" id="NAW66072.1"/>
    </source>
</evidence>